<protein>
    <submittedName>
        <fullName evidence="2">Transmembrane protein, putative</fullName>
    </submittedName>
</protein>
<evidence type="ECO:0000313" key="3">
    <source>
        <dbReference type="Proteomes" id="UP000009168"/>
    </source>
</evidence>
<sequence length="172" mass="20648">MKKLIIVSKLQLNKKKQEEIDHKLINLKKESLFVLQLKDIIMKYYKEDILGRWTAKFKDTLLEQSFHKECFSKRFKIAYLICVQIIVFSSLQIIFFSERTIMLYSQIFAPLVLMVLIKFIPMKYSQYLIMIGQIYSTFSICSRNTKEPHKSFEIYYINGIVYHSLNNHLLYH</sequence>
<dbReference type="GeneID" id="24438940"/>
<feature type="transmembrane region" description="Helical" evidence="1">
    <location>
        <begin position="101"/>
        <end position="120"/>
    </location>
</feature>
<name>W7X5C0_TETTS</name>
<dbReference type="EMBL" id="GG662532">
    <property type="protein sequence ID" value="EWS72602.1"/>
    <property type="molecule type" value="Genomic_DNA"/>
</dbReference>
<gene>
    <name evidence="2" type="ORF">TTHERM_000434189</name>
</gene>
<reference evidence="3" key="1">
    <citation type="journal article" date="2006" name="PLoS Biol.">
        <title>Macronuclear genome sequence of the ciliate Tetrahymena thermophila, a model eukaryote.</title>
        <authorList>
            <person name="Eisen J.A."/>
            <person name="Coyne R.S."/>
            <person name="Wu M."/>
            <person name="Wu D."/>
            <person name="Thiagarajan M."/>
            <person name="Wortman J.R."/>
            <person name="Badger J.H."/>
            <person name="Ren Q."/>
            <person name="Amedeo P."/>
            <person name="Jones K.M."/>
            <person name="Tallon L.J."/>
            <person name="Delcher A.L."/>
            <person name="Salzberg S.L."/>
            <person name="Silva J.C."/>
            <person name="Haas B.J."/>
            <person name="Majoros W.H."/>
            <person name="Farzad M."/>
            <person name="Carlton J.M."/>
            <person name="Smith R.K. Jr."/>
            <person name="Garg J."/>
            <person name="Pearlman R.E."/>
            <person name="Karrer K.M."/>
            <person name="Sun L."/>
            <person name="Manning G."/>
            <person name="Elde N.C."/>
            <person name="Turkewitz A.P."/>
            <person name="Asai D.J."/>
            <person name="Wilkes D.E."/>
            <person name="Wang Y."/>
            <person name="Cai H."/>
            <person name="Collins K."/>
            <person name="Stewart B.A."/>
            <person name="Lee S.R."/>
            <person name="Wilamowska K."/>
            <person name="Weinberg Z."/>
            <person name="Ruzzo W.L."/>
            <person name="Wloga D."/>
            <person name="Gaertig J."/>
            <person name="Frankel J."/>
            <person name="Tsao C.-C."/>
            <person name="Gorovsky M.A."/>
            <person name="Keeling P.J."/>
            <person name="Waller R.F."/>
            <person name="Patron N.J."/>
            <person name="Cherry J.M."/>
            <person name="Stover N.A."/>
            <person name="Krieger C.J."/>
            <person name="del Toro C."/>
            <person name="Ryder H.F."/>
            <person name="Williamson S.C."/>
            <person name="Barbeau R.A."/>
            <person name="Hamilton E.P."/>
            <person name="Orias E."/>
        </authorList>
    </citation>
    <scope>NUCLEOTIDE SEQUENCE [LARGE SCALE GENOMIC DNA]</scope>
    <source>
        <strain evidence="3">SB210</strain>
    </source>
</reference>
<dbReference type="Proteomes" id="UP000009168">
    <property type="component" value="Unassembled WGS sequence"/>
</dbReference>
<organism evidence="2 3">
    <name type="scientific">Tetrahymena thermophila (strain SB210)</name>
    <dbReference type="NCBI Taxonomy" id="312017"/>
    <lineage>
        <taxon>Eukaryota</taxon>
        <taxon>Sar</taxon>
        <taxon>Alveolata</taxon>
        <taxon>Ciliophora</taxon>
        <taxon>Intramacronucleata</taxon>
        <taxon>Oligohymenophorea</taxon>
        <taxon>Hymenostomatida</taxon>
        <taxon>Tetrahymenina</taxon>
        <taxon>Tetrahymenidae</taxon>
        <taxon>Tetrahymena</taxon>
    </lineage>
</organism>
<evidence type="ECO:0000256" key="1">
    <source>
        <dbReference type="SAM" id="Phobius"/>
    </source>
</evidence>
<evidence type="ECO:0000313" key="2">
    <source>
        <dbReference type="EMBL" id="EWS72602.1"/>
    </source>
</evidence>
<dbReference type="KEGG" id="tet:TTHERM_000434189"/>
<dbReference type="AlphaFoldDB" id="W7X5C0"/>
<keyword evidence="1 2" id="KW-0812">Transmembrane</keyword>
<keyword evidence="1" id="KW-1133">Transmembrane helix</keyword>
<proteinExistence type="predicted"/>
<keyword evidence="3" id="KW-1185">Reference proteome</keyword>
<accession>W7X5C0</accession>
<dbReference type="RefSeq" id="XP_012654885.1">
    <property type="nucleotide sequence ID" value="XM_012799431.1"/>
</dbReference>
<dbReference type="InParanoid" id="W7X5C0"/>
<feature type="transmembrane region" description="Helical" evidence="1">
    <location>
        <begin position="77"/>
        <end position="95"/>
    </location>
</feature>
<keyword evidence="1" id="KW-0472">Membrane</keyword>